<dbReference type="Pfam" id="PF13175">
    <property type="entry name" value="AAA_15"/>
    <property type="match status" value="1"/>
</dbReference>
<sequence length="595" mass="69331">MVKNLEQTLRNLVDHKKCEPYISYIRFPFYKGLEENTKIDFSYPITVLVGKNGTNKSSVLRALYGAPHNYSLGNLWFSTSVDEIKDFGRSRFIYGYYDEDTKKIVEVIKTRINKYNDPDYWEPARPKISDQMYAITENTPTSKNRSQTRWNAIKKEVVYIDFRSMISAFDKCFYHSDINQQKAKDYLRKKSKYLKKTIDKNLTTLKPYKKQKEKLFINEELNHDIISDISNVLGKNYKSIRILKHKLFGHNQAYTVFIKSDDYNYSEAFAGSGEFSVIILIYLITKASENSLILIDEPEVSLHPSAQDKLITFLEKIIIEKKHQVIISTHSGNIIKNLPKDSIKLFINTENSSKTRVITDIEPSEAFIDIGYNVQKLTIYVEDKLAKAIVENAIKKKRENYASQFIIEVIPGGAQNIVNNFMVPLSAIQLKKTFFLLDGDQRKEHTITSSDKIPSSENNKLDEYISSMTGLKNIKFNCDANKDKERKNSKQEFLLKRQFIDYFLSHTNFLPFYNPENYLRNNLPTEYNKYSENFKENIKDKEFMKFLCQKDLGYTDVNANDIYQTQIRILARITDSVTPKEITAILDNFLKISKI</sequence>
<evidence type="ECO:0000313" key="3">
    <source>
        <dbReference type="Proteomes" id="UP001177597"/>
    </source>
</evidence>
<dbReference type="InterPro" id="IPR027417">
    <property type="entry name" value="P-loop_NTPase"/>
</dbReference>
<dbReference type="AlphaFoldDB" id="A0AA95GH84"/>
<gene>
    <name evidence="2" type="ORF">QE207_06855</name>
</gene>
<evidence type="ECO:0000313" key="2">
    <source>
        <dbReference type="EMBL" id="WGL96280.1"/>
    </source>
</evidence>
<proteinExistence type="predicted"/>
<dbReference type="InterPro" id="IPR041685">
    <property type="entry name" value="AAA_GajA/Old/RecF-like"/>
</dbReference>
<accession>A0AA95GH84</accession>
<reference evidence="2" key="1">
    <citation type="submission" date="2023-04" db="EMBL/GenBank/DDBJ databases">
        <title>Genome dynamics across the evolutionary transition to endosymbiosis.</title>
        <authorList>
            <person name="Siozios S."/>
            <person name="Nadal-Jimenez P."/>
            <person name="Azagi T."/>
            <person name="Sprong H."/>
            <person name="Frost C.L."/>
            <person name="Parratt S.R."/>
            <person name="Taylor G."/>
            <person name="Brettell L."/>
            <person name="Lew K.C."/>
            <person name="Croft L."/>
            <person name="King K.C."/>
            <person name="Brockhurst M.A."/>
            <person name="Hypsa V."/>
            <person name="Novakova E."/>
            <person name="Darby A.C."/>
            <person name="Hurst G.D.D."/>
        </authorList>
    </citation>
    <scope>NUCLEOTIDE SEQUENCE</scope>
    <source>
        <strain evidence="2">AIh</strain>
    </source>
</reference>
<organism evidence="2 3">
    <name type="scientific">Arsenophonus nasoniae</name>
    <name type="common">son-killer infecting Nasonia vitripennis</name>
    <dbReference type="NCBI Taxonomy" id="638"/>
    <lineage>
        <taxon>Bacteria</taxon>
        <taxon>Pseudomonadati</taxon>
        <taxon>Pseudomonadota</taxon>
        <taxon>Gammaproteobacteria</taxon>
        <taxon>Enterobacterales</taxon>
        <taxon>Morganellaceae</taxon>
        <taxon>Arsenophonus</taxon>
    </lineage>
</organism>
<dbReference type="RefSeq" id="WP_280629825.1">
    <property type="nucleotide sequence ID" value="NZ_CP123498.1"/>
</dbReference>
<dbReference type="EMBL" id="CP123498">
    <property type="protein sequence ID" value="WGL96280.1"/>
    <property type="molecule type" value="Genomic_DNA"/>
</dbReference>
<dbReference type="PANTHER" id="PTHR43581">
    <property type="entry name" value="ATP/GTP PHOSPHATASE"/>
    <property type="match status" value="1"/>
</dbReference>
<dbReference type="Gene3D" id="3.40.50.300">
    <property type="entry name" value="P-loop containing nucleotide triphosphate hydrolases"/>
    <property type="match status" value="1"/>
</dbReference>
<evidence type="ECO:0000259" key="1">
    <source>
        <dbReference type="Pfam" id="PF13175"/>
    </source>
</evidence>
<dbReference type="PANTHER" id="PTHR43581:SF2">
    <property type="entry name" value="EXCINUCLEASE ATPASE SUBUNIT"/>
    <property type="match status" value="1"/>
</dbReference>
<dbReference type="SUPFAM" id="SSF52540">
    <property type="entry name" value="P-loop containing nucleoside triphosphate hydrolases"/>
    <property type="match status" value="1"/>
</dbReference>
<feature type="domain" description="Endonuclease GajA/Old nuclease/RecF-like AAA" evidence="1">
    <location>
        <begin position="97"/>
        <end position="335"/>
    </location>
</feature>
<protein>
    <submittedName>
        <fullName evidence="2">AAA family ATPase</fullName>
    </submittedName>
</protein>
<dbReference type="InterPro" id="IPR051396">
    <property type="entry name" value="Bact_Antivir_Def_Nuclease"/>
</dbReference>
<dbReference type="Proteomes" id="UP001177597">
    <property type="component" value="Chromosome"/>
</dbReference>
<name>A0AA95GH84_9GAMM</name>